<dbReference type="PROSITE" id="PS51900">
    <property type="entry name" value="CB"/>
    <property type="match status" value="1"/>
</dbReference>
<dbReference type="InterPro" id="IPR025269">
    <property type="entry name" value="SAM-like_dom"/>
</dbReference>
<dbReference type="InterPro" id="IPR002104">
    <property type="entry name" value="Integrase_catalytic"/>
</dbReference>
<sequence length="455" mass="52547">MKASLPYKYITSVKNGKQYVVFDYKDKAGKRKRKWVSTGLPEKCTKKALNEAVEEIVADFADKWNNNQVVFNTAPKKNTEDESEPVVINQELSDFFSEWLTAIKPNAARTTYQCYKRIMERFMKYMSAEYPDVTLADLNHSQIQTFLNYKMDQGLKGSSVKQYYLAIHSAFMWAVKMEILPQHPMDKMVMPRAERHEAVFYNEDELNELFEVFKDHKLELIVHIAAYYGLRRCEILGLKWDSIDFKKKTISIERKVVSDYDENGKPKLFVETRLKTNSTRRTLPLIPHIEEMLLEKKKMDKHYKKLGGKEYSTEFEGFVCCDPYGKLISPNTVTHDFHEVIKKNGLKMLRFHDLRHSCASLLLANDIPMKAIQEWLGHATFNITANLYSHLEYNAKVASAETISRVLGAKKEETPAESEQSAKTETESEKPAPKKSNSRKKKKDAPAESSHPTAV</sequence>
<dbReference type="OrthoDB" id="9785687at2"/>
<evidence type="ECO:0000313" key="9">
    <source>
        <dbReference type="Proteomes" id="UP000184394"/>
    </source>
</evidence>
<dbReference type="InterPro" id="IPR013762">
    <property type="entry name" value="Integrase-like_cat_sf"/>
</dbReference>
<protein>
    <submittedName>
        <fullName evidence="8">Site-specific recombinase XerC</fullName>
    </submittedName>
</protein>
<dbReference type="Pfam" id="PF00589">
    <property type="entry name" value="Phage_integrase"/>
    <property type="match status" value="1"/>
</dbReference>
<dbReference type="Gene3D" id="1.10.150.130">
    <property type="match status" value="1"/>
</dbReference>
<evidence type="ECO:0000256" key="2">
    <source>
        <dbReference type="ARBA" id="ARBA00023125"/>
    </source>
</evidence>
<dbReference type="PROSITE" id="PS51898">
    <property type="entry name" value="TYR_RECOMBINASE"/>
    <property type="match status" value="1"/>
</dbReference>
<evidence type="ECO:0000256" key="1">
    <source>
        <dbReference type="ARBA" id="ARBA00008857"/>
    </source>
</evidence>
<evidence type="ECO:0000256" key="5">
    <source>
        <dbReference type="SAM" id="MobiDB-lite"/>
    </source>
</evidence>
<dbReference type="Proteomes" id="UP000184394">
    <property type="component" value="Unassembled WGS sequence"/>
</dbReference>
<evidence type="ECO:0000256" key="4">
    <source>
        <dbReference type="PROSITE-ProRule" id="PRU01248"/>
    </source>
</evidence>
<dbReference type="Gene3D" id="1.10.443.10">
    <property type="entry name" value="Intergrase catalytic core"/>
    <property type="match status" value="1"/>
</dbReference>
<dbReference type="Pfam" id="PF13102">
    <property type="entry name" value="Phage_int_SAM_5"/>
    <property type="match status" value="1"/>
</dbReference>
<feature type="compositionally biased region" description="Basic and acidic residues" evidence="5">
    <location>
        <begin position="409"/>
        <end position="432"/>
    </location>
</feature>
<organism evidence="8 9">
    <name type="scientific">Ruminococcus flavefaciens</name>
    <dbReference type="NCBI Taxonomy" id="1265"/>
    <lineage>
        <taxon>Bacteria</taxon>
        <taxon>Bacillati</taxon>
        <taxon>Bacillota</taxon>
        <taxon>Clostridia</taxon>
        <taxon>Eubacteriales</taxon>
        <taxon>Oscillospiraceae</taxon>
        <taxon>Ruminococcus</taxon>
    </lineage>
</organism>
<feature type="domain" description="Core-binding (CB)" evidence="7">
    <location>
        <begin position="90"/>
        <end position="175"/>
    </location>
</feature>
<name>A0A1M7HQI5_RUMFL</name>
<comment type="similarity">
    <text evidence="1">Belongs to the 'phage' integrase family.</text>
</comment>
<dbReference type="CDD" id="cd01189">
    <property type="entry name" value="INT_ICEBs1_C_like"/>
    <property type="match status" value="1"/>
</dbReference>
<proteinExistence type="inferred from homology"/>
<keyword evidence="3" id="KW-0233">DNA recombination</keyword>
<dbReference type="SUPFAM" id="SSF56349">
    <property type="entry name" value="DNA breaking-rejoining enzymes"/>
    <property type="match status" value="1"/>
</dbReference>
<keyword evidence="2 4" id="KW-0238">DNA-binding</keyword>
<evidence type="ECO:0000256" key="3">
    <source>
        <dbReference type="ARBA" id="ARBA00023172"/>
    </source>
</evidence>
<reference evidence="8 9" key="1">
    <citation type="submission" date="2016-11" db="EMBL/GenBank/DDBJ databases">
        <authorList>
            <person name="Jaros S."/>
            <person name="Januszkiewicz K."/>
            <person name="Wedrychowicz H."/>
        </authorList>
    </citation>
    <scope>NUCLEOTIDE SEQUENCE [LARGE SCALE GENOMIC DNA]</scope>
    <source>
        <strain evidence="8 9">Y1</strain>
    </source>
</reference>
<gene>
    <name evidence="8" type="ORF">SAMN04487860_10333</name>
</gene>
<feature type="region of interest" description="Disordered" evidence="5">
    <location>
        <begin position="407"/>
        <end position="455"/>
    </location>
</feature>
<dbReference type="GO" id="GO:0003677">
    <property type="term" value="F:DNA binding"/>
    <property type="evidence" value="ECO:0007669"/>
    <property type="project" value="UniProtKB-UniRule"/>
</dbReference>
<evidence type="ECO:0000259" key="6">
    <source>
        <dbReference type="PROSITE" id="PS51898"/>
    </source>
</evidence>
<dbReference type="InterPro" id="IPR011010">
    <property type="entry name" value="DNA_brk_join_enz"/>
</dbReference>
<dbReference type="GO" id="GO:0006310">
    <property type="term" value="P:DNA recombination"/>
    <property type="evidence" value="ECO:0007669"/>
    <property type="project" value="UniProtKB-KW"/>
</dbReference>
<dbReference type="PANTHER" id="PTHR30349:SF41">
    <property type="entry name" value="INTEGRASE_RECOMBINASE PROTEIN MJ0367-RELATED"/>
    <property type="match status" value="1"/>
</dbReference>
<accession>A0A1M7HQI5</accession>
<dbReference type="InterPro" id="IPR050090">
    <property type="entry name" value="Tyrosine_recombinase_XerCD"/>
</dbReference>
<dbReference type="InterPro" id="IPR010998">
    <property type="entry name" value="Integrase_recombinase_N"/>
</dbReference>
<dbReference type="EMBL" id="FRCT01000003">
    <property type="protein sequence ID" value="SHM30680.1"/>
    <property type="molecule type" value="Genomic_DNA"/>
</dbReference>
<dbReference type="GO" id="GO:0015074">
    <property type="term" value="P:DNA integration"/>
    <property type="evidence" value="ECO:0007669"/>
    <property type="project" value="InterPro"/>
</dbReference>
<feature type="domain" description="Tyr recombinase" evidence="6">
    <location>
        <begin position="196"/>
        <end position="402"/>
    </location>
</feature>
<dbReference type="RefSeq" id="WP_072949018.1">
    <property type="nucleotide sequence ID" value="NZ_FRCT01000003.1"/>
</dbReference>
<dbReference type="InterPro" id="IPR044068">
    <property type="entry name" value="CB"/>
</dbReference>
<evidence type="ECO:0000313" key="8">
    <source>
        <dbReference type="EMBL" id="SHM30680.1"/>
    </source>
</evidence>
<dbReference type="AlphaFoldDB" id="A0A1M7HQI5"/>
<evidence type="ECO:0000259" key="7">
    <source>
        <dbReference type="PROSITE" id="PS51900"/>
    </source>
</evidence>
<dbReference type="PANTHER" id="PTHR30349">
    <property type="entry name" value="PHAGE INTEGRASE-RELATED"/>
    <property type="match status" value="1"/>
</dbReference>